<evidence type="ECO:0000256" key="3">
    <source>
        <dbReference type="ARBA" id="ARBA00022475"/>
    </source>
</evidence>
<keyword evidence="4 7" id="KW-0812">Transmembrane</keyword>
<evidence type="ECO:0000256" key="5">
    <source>
        <dbReference type="ARBA" id="ARBA00022989"/>
    </source>
</evidence>
<evidence type="ECO:0000313" key="11">
    <source>
        <dbReference type="Proteomes" id="UP001432222"/>
    </source>
</evidence>
<comment type="similarity">
    <text evidence="7">Belongs to the binding-protein-dependent transport system permease family.</text>
</comment>
<evidence type="ECO:0000313" key="10">
    <source>
        <dbReference type="EMBL" id="WUQ83429.1"/>
    </source>
</evidence>
<feature type="transmembrane region" description="Helical" evidence="7">
    <location>
        <begin position="191"/>
        <end position="215"/>
    </location>
</feature>
<name>A0ABZ1U075_9ACTN</name>
<feature type="transmembrane region" description="Helical" evidence="7">
    <location>
        <begin position="236"/>
        <end position="261"/>
    </location>
</feature>
<protein>
    <submittedName>
        <fullName evidence="10">Sugar ABC transporter permease</fullName>
    </submittedName>
</protein>
<dbReference type="Gene3D" id="1.10.3720.10">
    <property type="entry name" value="MetI-like"/>
    <property type="match status" value="1"/>
</dbReference>
<dbReference type="SUPFAM" id="SSF161098">
    <property type="entry name" value="MetI-like"/>
    <property type="match status" value="1"/>
</dbReference>
<dbReference type="Pfam" id="PF00528">
    <property type="entry name" value="BPD_transp_1"/>
    <property type="match status" value="1"/>
</dbReference>
<evidence type="ECO:0000259" key="9">
    <source>
        <dbReference type="PROSITE" id="PS50928"/>
    </source>
</evidence>
<keyword evidence="11" id="KW-1185">Reference proteome</keyword>
<feature type="transmembrane region" description="Helical" evidence="7">
    <location>
        <begin position="107"/>
        <end position="128"/>
    </location>
</feature>
<reference evidence="10" key="1">
    <citation type="submission" date="2022-10" db="EMBL/GenBank/DDBJ databases">
        <title>The complete genomes of actinobacterial strains from the NBC collection.</title>
        <authorList>
            <person name="Joergensen T.S."/>
            <person name="Alvarez Arevalo M."/>
            <person name="Sterndorff E.B."/>
            <person name="Faurdal D."/>
            <person name="Vuksanovic O."/>
            <person name="Mourched A.-S."/>
            <person name="Charusanti P."/>
            <person name="Shaw S."/>
            <person name="Blin K."/>
            <person name="Weber T."/>
        </authorList>
    </citation>
    <scope>NUCLEOTIDE SEQUENCE</scope>
    <source>
        <strain evidence="10">NBC_00222</strain>
    </source>
</reference>
<evidence type="ECO:0000256" key="1">
    <source>
        <dbReference type="ARBA" id="ARBA00004651"/>
    </source>
</evidence>
<accession>A0ABZ1U075</accession>
<keyword evidence="5 7" id="KW-1133">Transmembrane helix</keyword>
<feature type="transmembrane region" description="Helical" evidence="7">
    <location>
        <begin position="140"/>
        <end position="161"/>
    </location>
</feature>
<evidence type="ECO:0000256" key="6">
    <source>
        <dbReference type="ARBA" id="ARBA00023136"/>
    </source>
</evidence>
<dbReference type="CDD" id="cd06261">
    <property type="entry name" value="TM_PBP2"/>
    <property type="match status" value="1"/>
</dbReference>
<dbReference type="PROSITE" id="PS50928">
    <property type="entry name" value="ABC_TM1"/>
    <property type="match status" value="1"/>
</dbReference>
<dbReference type="PANTHER" id="PTHR43005">
    <property type="entry name" value="BLR7065 PROTEIN"/>
    <property type="match status" value="1"/>
</dbReference>
<feature type="transmembrane region" description="Helical" evidence="7">
    <location>
        <begin position="41"/>
        <end position="61"/>
    </location>
</feature>
<feature type="domain" description="ABC transmembrane type-1" evidence="9">
    <location>
        <begin position="103"/>
        <end position="316"/>
    </location>
</feature>
<proteinExistence type="inferred from homology"/>
<evidence type="ECO:0000256" key="4">
    <source>
        <dbReference type="ARBA" id="ARBA00022692"/>
    </source>
</evidence>
<feature type="transmembrane region" description="Helical" evidence="7">
    <location>
        <begin position="300"/>
        <end position="319"/>
    </location>
</feature>
<keyword evidence="3" id="KW-1003">Cell membrane</keyword>
<dbReference type="Proteomes" id="UP001432222">
    <property type="component" value="Chromosome"/>
</dbReference>
<comment type="subcellular location">
    <subcellularLocation>
        <location evidence="1 7">Cell membrane</location>
        <topology evidence="1 7">Multi-pass membrane protein</topology>
    </subcellularLocation>
</comment>
<sequence>MTLSTPEHTERPATTGGAPRATHTAPSGHTSRKRVFNVRRGLTIAGFLAPAVLAVTIFVYYPMITGSQMAFRHWNLNDLTDTSWIGLGNFRDIFADPAWGTVLSNTVFWVVASIVPQFLIGFAIALWLRRRFRLRGLYQALIFFPWAISGFLIGILFRWMFNGEFGVVNDLLQKAGLISQPIPWLADPKTAMTAVVIANVWYGVTFFAIMILAALQSIPDELYEASALDGAGRVRTLFNVTIPSIRGTLSLTVLLRVIWIFNFPDLIFGMTGGGPANQTHIVTTWMISIAQQGNYGKASALGLIVMATLFVFSLFYLTATRERKGSTS</sequence>
<feature type="region of interest" description="Disordered" evidence="8">
    <location>
        <begin position="1"/>
        <end position="31"/>
    </location>
</feature>
<dbReference type="EMBL" id="CP108110">
    <property type="protein sequence ID" value="WUQ83429.1"/>
    <property type="molecule type" value="Genomic_DNA"/>
</dbReference>
<organism evidence="10 11">
    <name type="scientific">Kitasatospora purpeofusca</name>
    <dbReference type="NCBI Taxonomy" id="67352"/>
    <lineage>
        <taxon>Bacteria</taxon>
        <taxon>Bacillati</taxon>
        <taxon>Actinomycetota</taxon>
        <taxon>Actinomycetes</taxon>
        <taxon>Kitasatosporales</taxon>
        <taxon>Streptomycetaceae</taxon>
        <taxon>Kitasatospora</taxon>
    </lineage>
</organism>
<keyword evidence="2 7" id="KW-0813">Transport</keyword>
<evidence type="ECO:0000256" key="2">
    <source>
        <dbReference type="ARBA" id="ARBA00022448"/>
    </source>
</evidence>
<dbReference type="InterPro" id="IPR000515">
    <property type="entry name" value="MetI-like"/>
</dbReference>
<gene>
    <name evidence="10" type="ORF">OHA16_10860</name>
</gene>
<dbReference type="PANTHER" id="PTHR43005:SF1">
    <property type="entry name" value="SPERMIDINE_PUTRESCINE TRANSPORT SYSTEM PERMEASE PROTEIN"/>
    <property type="match status" value="1"/>
</dbReference>
<evidence type="ECO:0000256" key="8">
    <source>
        <dbReference type="SAM" id="MobiDB-lite"/>
    </source>
</evidence>
<dbReference type="InterPro" id="IPR035906">
    <property type="entry name" value="MetI-like_sf"/>
</dbReference>
<keyword evidence="6 7" id="KW-0472">Membrane</keyword>
<evidence type="ECO:0000256" key="7">
    <source>
        <dbReference type="RuleBase" id="RU363032"/>
    </source>
</evidence>
<dbReference type="RefSeq" id="WP_328954455.1">
    <property type="nucleotide sequence ID" value="NZ_CP108110.1"/>
</dbReference>